<dbReference type="GO" id="GO:0005886">
    <property type="term" value="C:plasma membrane"/>
    <property type="evidence" value="ECO:0007669"/>
    <property type="project" value="InterPro"/>
</dbReference>
<dbReference type="NCBIfam" id="TIGR04409">
    <property type="entry name" value="LptC_YrbK"/>
    <property type="match status" value="1"/>
</dbReference>
<proteinExistence type="predicted"/>
<dbReference type="Pfam" id="PF06835">
    <property type="entry name" value="LptC"/>
    <property type="match status" value="1"/>
</dbReference>
<keyword evidence="2" id="KW-0472">Membrane</keyword>
<name>A0A5C8PJI8_9HYPH</name>
<comment type="caution">
    <text evidence="3">The sequence shown here is derived from an EMBL/GenBank/DDBJ whole genome shotgun (WGS) entry which is preliminary data.</text>
</comment>
<dbReference type="Gene3D" id="2.60.450.10">
    <property type="entry name" value="Lipopolysaccharide (LPS) transport protein A like domain"/>
    <property type="match status" value="1"/>
</dbReference>
<dbReference type="OrthoDB" id="8441710at2"/>
<accession>A0A5C8PJI8</accession>
<dbReference type="InterPro" id="IPR026265">
    <property type="entry name" value="LptC"/>
</dbReference>
<keyword evidence="2" id="KW-1133">Transmembrane helix</keyword>
<organism evidence="3 4">
    <name type="scientific">Vineibacter terrae</name>
    <dbReference type="NCBI Taxonomy" id="2586908"/>
    <lineage>
        <taxon>Bacteria</taxon>
        <taxon>Pseudomonadati</taxon>
        <taxon>Pseudomonadota</taxon>
        <taxon>Alphaproteobacteria</taxon>
        <taxon>Hyphomicrobiales</taxon>
        <taxon>Vineibacter</taxon>
    </lineage>
</organism>
<dbReference type="InterPro" id="IPR010664">
    <property type="entry name" value="LipoPS_assembly_LptC-rel"/>
</dbReference>
<feature type="transmembrane region" description="Helical" evidence="2">
    <location>
        <begin position="45"/>
        <end position="65"/>
    </location>
</feature>
<evidence type="ECO:0000256" key="1">
    <source>
        <dbReference type="SAM" id="MobiDB-lite"/>
    </source>
</evidence>
<dbReference type="Proteomes" id="UP000321638">
    <property type="component" value="Unassembled WGS sequence"/>
</dbReference>
<gene>
    <name evidence="3" type="primary">lptC</name>
    <name evidence="3" type="ORF">FHP25_18865</name>
</gene>
<sequence length="242" mass="26743">MASASDMPLPQGKEGKRGSRLDEFIGLKRESSEPWIARYADHIRILLPLVALAVVLAGVIVPMFSETTGILVRDMPLETNRGIYMRMDRPHFAGNDNNHRPYTVTADYAIQKSRDEKVYDLFQPKADILDKKSRWIALTADTGKYDQQLRMLDLSGNVTVFQDKGYTVTTDRARVDLEASAAFGDSPVRGHGPDGQVEAEGFHASERGDRIVFTGRSRIVLRGHDDTSEPEAPPADTPSSGG</sequence>
<evidence type="ECO:0000313" key="4">
    <source>
        <dbReference type="Proteomes" id="UP000321638"/>
    </source>
</evidence>
<protein>
    <submittedName>
        <fullName evidence="3">LPS export ABC transporter periplasmic protein LptC</fullName>
    </submittedName>
</protein>
<keyword evidence="4" id="KW-1185">Reference proteome</keyword>
<keyword evidence="2" id="KW-0812">Transmembrane</keyword>
<evidence type="ECO:0000313" key="3">
    <source>
        <dbReference type="EMBL" id="TXL73984.1"/>
    </source>
</evidence>
<dbReference type="RefSeq" id="WP_147848509.1">
    <property type="nucleotide sequence ID" value="NZ_VDUZ01000021.1"/>
</dbReference>
<reference evidence="3 4" key="1">
    <citation type="submission" date="2019-06" db="EMBL/GenBank/DDBJ databases">
        <title>New taxonomy in bacterial strain CC-CFT640, isolated from vineyard.</title>
        <authorList>
            <person name="Lin S.-Y."/>
            <person name="Tsai C.-F."/>
            <person name="Young C.-C."/>
        </authorList>
    </citation>
    <scope>NUCLEOTIDE SEQUENCE [LARGE SCALE GENOMIC DNA]</scope>
    <source>
        <strain evidence="3 4">CC-CFT640</strain>
    </source>
</reference>
<evidence type="ECO:0000256" key="2">
    <source>
        <dbReference type="SAM" id="Phobius"/>
    </source>
</evidence>
<dbReference type="EMBL" id="VDUZ01000021">
    <property type="protein sequence ID" value="TXL73984.1"/>
    <property type="molecule type" value="Genomic_DNA"/>
</dbReference>
<dbReference type="GO" id="GO:0015221">
    <property type="term" value="F:lipopolysaccharide transmembrane transporter activity"/>
    <property type="evidence" value="ECO:0007669"/>
    <property type="project" value="InterPro"/>
</dbReference>
<feature type="region of interest" description="Disordered" evidence="1">
    <location>
        <begin position="219"/>
        <end position="242"/>
    </location>
</feature>
<dbReference type="AlphaFoldDB" id="A0A5C8PJI8"/>